<name>A0A7J6RSM6_PEROL</name>
<dbReference type="PANTHER" id="PTHR10696">
    <property type="entry name" value="GAMMA-BUTYROBETAINE HYDROXYLASE-RELATED"/>
    <property type="match status" value="1"/>
</dbReference>
<comment type="caution">
    <text evidence="3">The sequence shown here is derived from an EMBL/GenBank/DDBJ whole genome shotgun (WGS) entry which is preliminary data.</text>
</comment>
<keyword evidence="4" id="KW-1185">Reference proteome</keyword>
<feature type="non-terminal residue" evidence="3">
    <location>
        <position position="1"/>
    </location>
</feature>
<dbReference type="Pfam" id="PF02668">
    <property type="entry name" value="TauD"/>
    <property type="match status" value="1"/>
</dbReference>
<gene>
    <name evidence="3" type="ORF">FOZ63_000360</name>
</gene>
<proteinExistence type="predicted"/>
<dbReference type="GO" id="GO:0016491">
    <property type="term" value="F:oxidoreductase activity"/>
    <property type="evidence" value="ECO:0007669"/>
    <property type="project" value="UniProtKB-KW"/>
</dbReference>
<dbReference type="Proteomes" id="UP000553632">
    <property type="component" value="Unassembled WGS sequence"/>
</dbReference>
<organism evidence="3 4">
    <name type="scientific">Perkinsus olseni</name>
    <name type="common">Perkinsus atlanticus</name>
    <dbReference type="NCBI Taxonomy" id="32597"/>
    <lineage>
        <taxon>Eukaryota</taxon>
        <taxon>Sar</taxon>
        <taxon>Alveolata</taxon>
        <taxon>Perkinsozoa</taxon>
        <taxon>Perkinsea</taxon>
        <taxon>Perkinsida</taxon>
        <taxon>Perkinsidae</taxon>
        <taxon>Perkinsus</taxon>
    </lineage>
</organism>
<dbReference type="InterPro" id="IPR050411">
    <property type="entry name" value="AlphaKG_dependent_hydroxylases"/>
</dbReference>
<evidence type="ECO:0000256" key="1">
    <source>
        <dbReference type="ARBA" id="ARBA00023002"/>
    </source>
</evidence>
<keyword evidence="1" id="KW-0560">Oxidoreductase</keyword>
<dbReference type="SUPFAM" id="SSF51197">
    <property type="entry name" value="Clavaminate synthase-like"/>
    <property type="match status" value="1"/>
</dbReference>
<evidence type="ECO:0000313" key="4">
    <source>
        <dbReference type="Proteomes" id="UP000553632"/>
    </source>
</evidence>
<dbReference type="InterPro" id="IPR042098">
    <property type="entry name" value="TauD-like_sf"/>
</dbReference>
<evidence type="ECO:0000313" key="3">
    <source>
        <dbReference type="EMBL" id="KAF4723391.1"/>
    </source>
</evidence>
<dbReference type="PANTHER" id="PTHR10696:SF21">
    <property type="entry name" value="TAUD_TFDA-LIKE DOMAIN-CONTAINING PROTEIN"/>
    <property type="match status" value="1"/>
</dbReference>
<reference evidence="3 4" key="1">
    <citation type="submission" date="2020-04" db="EMBL/GenBank/DDBJ databases">
        <title>Perkinsus olseni comparative genomics.</title>
        <authorList>
            <person name="Bogema D.R."/>
        </authorList>
    </citation>
    <scope>NUCLEOTIDE SEQUENCE [LARGE SCALE GENOMIC DNA]</scope>
    <source>
        <strain evidence="3 4">ATCC PRA-207</strain>
    </source>
</reference>
<feature type="non-terminal residue" evidence="3">
    <location>
        <position position="423"/>
    </location>
</feature>
<protein>
    <recommendedName>
        <fullName evidence="2">TauD/TfdA-like domain-containing protein</fullName>
    </recommendedName>
</protein>
<dbReference type="Gene3D" id="3.60.130.10">
    <property type="entry name" value="Clavaminate synthase-like"/>
    <property type="match status" value="1"/>
</dbReference>
<accession>A0A7J6RSM6</accession>
<dbReference type="EMBL" id="JABANO010023523">
    <property type="protein sequence ID" value="KAF4723391.1"/>
    <property type="molecule type" value="Genomic_DNA"/>
</dbReference>
<sequence length="423" mass="48846">AVKAELDHNLAKYGAIYFTSVPELRTPQDLAMLMRSLKYRLHEDSHYQQMMAARSMTSTKLSDVVRTASDEPPEYAIEPHSEYHTAGLPHKIALFAHGQVPDYGGEWMVVDTRRVMEELDKAVVRKFDELGACYKVFYESRDNSVIGYNNWQTNINCDKGKVEEYLKVRGYDWKWNDDDSLEYWKVYPAIVPHPVTGERCWFNQIHAQHKSFYYSHPKYRDMPRDSDRFPVNTTYGDGSEIEPHVLSHIRSIIWRNCHAAPLRTGALLVQDNYLTLHGRMDYDGHKFPKREVSRPVRVAAVLVPPTRYANDVGRFTRIDSRDHYQDVSLMNSLQLETFIGDLGHRQKKGQVVDVDQEWSRVLARMRNLGPSVSAVSMVRLVKHLSVCKRLPPVEDILGVFEACLLVDNSMEYSSQWFSLGTLS</sequence>
<dbReference type="InterPro" id="IPR003819">
    <property type="entry name" value="TauD/TfdA-like"/>
</dbReference>
<dbReference type="AlphaFoldDB" id="A0A7J6RSM6"/>
<evidence type="ECO:0000259" key="2">
    <source>
        <dbReference type="Pfam" id="PF02668"/>
    </source>
</evidence>
<feature type="domain" description="TauD/TfdA-like" evidence="2">
    <location>
        <begin position="3"/>
        <end position="285"/>
    </location>
</feature>